<accession>A0A833SP55</accession>
<name>A0A833SP55_PHYIN</name>
<evidence type="ECO:0000313" key="2">
    <source>
        <dbReference type="Proteomes" id="UP000602510"/>
    </source>
</evidence>
<proteinExistence type="predicted"/>
<dbReference type="Proteomes" id="UP000602510">
    <property type="component" value="Unassembled WGS sequence"/>
</dbReference>
<organism evidence="1 2">
    <name type="scientific">Phytophthora infestans</name>
    <name type="common">Potato late blight agent</name>
    <name type="synonym">Botrytis infestans</name>
    <dbReference type="NCBI Taxonomy" id="4787"/>
    <lineage>
        <taxon>Eukaryota</taxon>
        <taxon>Sar</taxon>
        <taxon>Stramenopiles</taxon>
        <taxon>Oomycota</taxon>
        <taxon>Peronosporomycetes</taxon>
        <taxon>Peronosporales</taxon>
        <taxon>Peronosporaceae</taxon>
        <taxon>Phytophthora</taxon>
    </lineage>
</organism>
<evidence type="ECO:0000313" key="1">
    <source>
        <dbReference type="EMBL" id="KAF4028125.1"/>
    </source>
</evidence>
<comment type="caution">
    <text evidence="1">The sequence shown here is derived from an EMBL/GenBank/DDBJ whole genome shotgun (WGS) entry which is preliminary data.</text>
</comment>
<gene>
    <name evidence="1" type="ORF">GN244_ATG20215</name>
</gene>
<protein>
    <submittedName>
        <fullName evidence="1">Uncharacterized protein</fullName>
    </submittedName>
</protein>
<dbReference type="EMBL" id="WSZM01001141">
    <property type="protein sequence ID" value="KAF4028125.1"/>
    <property type="molecule type" value="Genomic_DNA"/>
</dbReference>
<keyword evidence="2" id="KW-1185">Reference proteome</keyword>
<sequence length="104" mass="12059">MFPLKLNPDESLNEDLAKAISKMEKNDSIALLLEHEYTENSKELFGSKCLKGANRARFRAPLGANTFAATDKKLRFFMDRLLHGYSYKTYDEDEEIDEHVERIN</sequence>
<reference evidence="1" key="1">
    <citation type="submission" date="2020-04" db="EMBL/GenBank/DDBJ databases">
        <title>Hybrid Assembly of Korean Phytophthora infestans isolates.</title>
        <authorList>
            <person name="Prokchorchik M."/>
            <person name="Lee Y."/>
            <person name="Seo J."/>
            <person name="Cho J.-H."/>
            <person name="Park Y.-E."/>
            <person name="Jang D.-C."/>
            <person name="Im J.-S."/>
            <person name="Choi J.-G."/>
            <person name="Park H.-J."/>
            <person name="Lee G.-B."/>
            <person name="Lee Y.-G."/>
            <person name="Hong S.-Y."/>
            <person name="Cho K."/>
            <person name="Sohn K.H."/>
        </authorList>
    </citation>
    <scope>NUCLEOTIDE SEQUENCE</scope>
    <source>
        <strain evidence="1">KR_1_A1</strain>
    </source>
</reference>
<dbReference type="AlphaFoldDB" id="A0A833SP55"/>